<reference evidence="1" key="1">
    <citation type="submission" date="2022-08" db="EMBL/GenBank/DDBJ databases">
        <authorList>
            <person name="Kim S.-J."/>
        </authorList>
    </citation>
    <scope>NUCLEOTIDE SEQUENCE</scope>
    <source>
        <strain evidence="1">KJ</strain>
    </source>
</reference>
<evidence type="ECO:0000313" key="2">
    <source>
        <dbReference type="Proteomes" id="UP001246473"/>
    </source>
</evidence>
<gene>
    <name evidence="1" type="ORF">ParKJ_22955</name>
</gene>
<dbReference type="Proteomes" id="UP001246473">
    <property type="component" value="Unassembled WGS sequence"/>
</dbReference>
<protein>
    <submittedName>
        <fullName evidence="1">Uncharacterized protein</fullName>
    </submittedName>
</protein>
<dbReference type="AlphaFoldDB" id="A0AAP5QB00"/>
<dbReference type="EMBL" id="JANSLM010000008">
    <property type="protein sequence ID" value="MDT8840288.1"/>
    <property type="molecule type" value="Genomic_DNA"/>
</dbReference>
<dbReference type="RefSeq" id="WP_315697156.1">
    <property type="nucleotide sequence ID" value="NZ_JANSLM010000008.1"/>
</dbReference>
<evidence type="ECO:0000313" key="1">
    <source>
        <dbReference type="EMBL" id="MDT8840288.1"/>
    </source>
</evidence>
<comment type="caution">
    <text evidence="1">The sequence shown here is derived from an EMBL/GenBank/DDBJ whole genome shotgun (WGS) entry which is preliminary data.</text>
</comment>
<proteinExistence type="predicted"/>
<sequence>MKSTQDLPLAHMPSYSANNDVDQFTVAKLPIDRESIASRRLLEMIEQVELLPAPGNRTIWEMLLDAGADAGHLRYRDPKDDCFTVFPAALQFRIATAKLDGFLIIEDDPENRCYRLRLQHEEGIGMHTIPKQLYLKNLASEIYRLVDDGVSRSHGSACKLIVDDAGPHIAPIAVM</sequence>
<name>A0AAP5QB00_9BURK</name>
<organism evidence="1 2">
    <name type="scientific">Paraburkholderia fungorum</name>
    <dbReference type="NCBI Taxonomy" id="134537"/>
    <lineage>
        <taxon>Bacteria</taxon>
        <taxon>Pseudomonadati</taxon>
        <taxon>Pseudomonadota</taxon>
        <taxon>Betaproteobacteria</taxon>
        <taxon>Burkholderiales</taxon>
        <taxon>Burkholderiaceae</taxon>
        <taxon>Paraburkholderia</taxon>
    </lineage>
</organism>
<accession>A0AAP5QB00</accession>